<dbReference type="Proteomes" id="UP000248798">
    <property type="component" value="Unassembled WGS sequence"/>
</dbReference>
<dbReference type="PANTHER" id="PTHR10704">
    <property type="entry name" value="CARBOHYDRATE SULFOTRANSFERASE"/>
    <property type="match status" value="1"/>
</dbReference>
<dbReference type="PANTHER" id="PTHR10704:SF44">
    <property type="entry name" value="LD35051P-RELATED"/>
    <property type="match status" value="1"/>
</dbReference>
<dbReference type="OrthoDB" id="5432096at2"/>
<dbReference type="InterPro" id="IPR027417">
    <property type="entry name" value="P-loop_NTPase"/>
</dbReference>
<reference evidence="2 3" key="1">
    <citation type="submission" date="2018-06" db="EMBL/GenBank/DDBJ databases">
        <title>Complete Genome Sequence of Desulfobacter hydrogenophilus (DSM3380).</title>
        <authorList>
            <person name="Marietou A."/>
            <person name="Schreiber L."/>
            <person name="Marshall I."/>
            <person name="Jorgensen B."/>
        </authorList>
    </citation>
    <scope>NUCLEOTIDE SEQUENCE [LARGE SCALE GENOMIC DNA]</scope>
    <source>
        <strain evidence="2 3">DSM 3380</strain>
    </source>
</reference>
<dbReference type="Pfam" id="PF13469">
    <property type="entry name" value="Sulfotransfer_3"/>
    <property type="match status" value="1"/>
</dbReference>
<dbReference type="InterPro" id="IPR051135">
    <property type="entry name" value="Gal/GlcNAc/GalNAc_ST"/>
</dbReference>
<reference evidence="1 4" key="2">
    <citation type="submission" date="2019-02" db="EMBL/GenBank/DDBJ databases">
        <title>Complete genome sequence of Desulfobacter hydrogenophilus AcRS1.</title>
        <authorList>
            <person name="Marietou A."/>
            <person name="Lund M.B."/>
            <person name="Marshall I.P.G."/>
            <person name="Schreiber L."/>
            <person name="Jorgensen B."/>
        </authorList>
    </citation>
    <scope>NUCLEOTIDE SEQUENCE [LARGE SCALE GENOMIC DNA]</scope>
    <source>
        <strain evidence="1 4">AcRS1</strain>
    </source>
</reference>
<dbReference type="AlphaFoldDB" id="A0A328FBR7"/>
<accession>A0A328FBR7</accession>
<dbReference type="RefSeq" id="WP_111956187.1">
    <property type="nucleotide sequence ID" value="NZ_CP036313.1"/>
</dbReference>
<sequence>MENYCFISSMFRSGSTMLARMLNTHKNVACASDPMRPIFNSFRYDLAKNNYKNAHKRFDPLDDYFLQSFDLFQQILKGTFDVKPGIDHRRLFEVIQNRAMAFSGNWAEQIEVNDFNSYSEYIKYFTNQIDKIYGENKNNSYVIFKEVWALEFFPALKKLFPNIKCIAMVRDPRDIVASKNATGLSYPYFFMGRQWRKLAFLSSYLNHLYKDDFYVIKYEDLVSQSDQYVKNLCAFLGIEFEQNLLDTTQYKDGSGNPWFQNTSYGTNVPQYINSKSIGKWKSQLNDLDVRSIELICNDWMQHFDYQLSNSRNDLLSMGVDDFRIFNNNELATWIRPFAFDRDREWLSNQMLIEKMRSYEKRCFSDDENFRLQIKWW</sequence>
<dbReference type="Proteomes" id="UP000293902">
    <property type="component" value="Chromosome"/>
</dbReference>
<dbReference type="GO" id="GO:0006044">
    <property type="term" value="P:N-acetylglucosamine metabolic process"/>
    <property type="evidence" value="ECO:0007669"/>
    <property type="project" value="TreeGrafter"/>
</dbReference>
<evidence type="ECO:0000313" key="3">
    <source>
        <dbReference type="Proteomes" id="UP000248798"/>
    </source>
</evidence>
<keyword evidence="4" id="KW-1185">Reference proteome</keyword>
<dbReference type="GO" id="GO:0001517">
    <property type="term" value="F:N-acetylglucosamine 6-O-sulfotransferase activity"/>
    <property type="evidence" value="ECO:0007669"/>
    <property type="project" value="TreeGrafter"/>
</dbReference>
<evidence type="ECO:0000313" key="4">
    <source>
        <dbReference type="Proteomes" id="UP000293902"/>
    </source>
</evidence>
<proteinExistence type="predicted"/>
<dbReference type="Gene3D" id="3.40.50.300">
    <property type="entry name" value="P-loop containing nucleotide triphosphate hydrolases"/>
    <property type="match status" value="1"/>
</dbReference>
<dbReference type="EMBL" id="CP036313">
    <property type="protein sequence ID" value="QBH13852.1"/>
    <property type="molecule type" value="Genomic_DNA"/>
</dbReference>
<evidence type="ECO:0000313" key="1">
    <source>
        <dbReference type="EMBL" id="QBH13852.1"/>
    </source>
</evidence>
<dbReference type="GO" id="GO:0006790">
    <property type="term" value="P:sulfur compound metabolic process"/>
    <property type="evidence" value="ECO:0007669"/>
    <property type="project" value="TreeGrafter"/>
</dbReference>
<protein>
    <submittedName>
        <fullName evidence="1">Sulfotransferase</fullName>
    </submittedName>
</protein>
<organism evidence="2 3">
    <name type="scientific">Desulfobacter hydrogenophilus</name>
    <dbReference type="NCBI Taxonomy" id="2291"/>
    <lineage>
        <taxon>Bacteria</taxon>
        <taxon>Pseudomonadati</taxon>
        <taxon>Thermodesulfobacteriota</taxon>
        <taxon>Desulfobacteria</taxon>
        <taxon>Desulfobacterales</taxon>
        <taxon>Desulfobacteraceae</taxon>
        <taxon>Desulfobacter</taxon>
    </lineage>
</organism>
<name>A0A328FBR7_9BACT</name>
<dbReference type="SUPFAM" id="SSF52540">
    <property type="entry name" value="P-loop containing nucleoside triphosphate hydrolases"/>
    <property type="match status" value="1"/>
</dbReference>
<gene>
    <name evidence="2" type="ORF">DO021_09875</name>
    <name evidence="1" type="ORF">EYB58_13525</name>
</gene>
<evidence type="ECO:0000313" key="2">
    <source>
        <dbReference type="EMBL" id="RAM02081.1"/>
    </source>
</evidence>
<dbReference type="EMBL" id="QLNI01000018">
    <property type="protein sequence ID" value="RAM02081.1"/>
    <property type="molecule type" value="Genomic_DNA"/>
</dbReference>